<proteinExistence type="predicted"/>
<evidence type="ECO:0000313" key="3">
    <source>
        <dbReference type="Proteomes" id="UP001597418"/>
    </source>
</evidence>
<accession>A0ABW5UHR0</accession>
<dbReference type="NCBIfam" id="TIGR04056">
    <property type="entry name" value="OMP_RagA_SusC"/>
    <property type="match status" value="1"/>
</dbReference>
<dbReference type="Gene3D" id="2.170.130.10">
    <property type="entry name" value="TonB-dependent receptor, plug domain"/>
    <property type="match status" value="1"/>
</dbReference>
<reference evidence="3" key="1">
    <citation type="journal article" date="2019" name="Int. J. Syst. Evol. Microbiol.">
        <title>The Global Catalogue of Microorganisms (GCM) 10K type strain sequencing project: providing services to taxonomists for standard genome sequencing and annotation.</title>
        <authorList>
            <consortium name="The Broad Institute Genomics Platform"/>
            <consortium name="The Broad Institute Genome Sequencing Center for Infectious Disease"/>
            <person name="Wu L."/>
            <person name="Ma J."/>
        </authorList>
    </citation>
    <scope>NUCLEOTIDE SEQUENCE [LARGE SCALE GENOMIC DNA]</scope>
    <source>
        <strain evidence="3">KCTC 42247</strain>
    </source>
</reference>
<gene>
    <name evidence="2" type="ORF">ACFSQ6_14910</name>
</gene>
<dbReference type="InterPro" id="IPR023997">
    <property type="entry name" value="TonB-dep_OMP_SusC/RagA_CS"/>
</dbReference>
<dbReference type="EMBL" id="JBHUMB010000014">
    <property type="protein sequence ID" value="MFD2744686.1"/>
    <property type="molecule type" value="Genomic_DNA"/>
</dbReference>
<feature type="signal peptide" evidence="1">
    <location>
        <begin position="1"/>
        <end position="24"/>
    </location>
</feature>
<dbReference type="RefSeq" id="WP_380885212.1">
    <property type="nucleotide sequence ID" value="NZ_JBHUMB010000014.1"/>
</dbReference>
<feature type="chain" id="PRO_5047306057" evidence="1">
    <location>
        <begin position="25"/>
        <end position="958"/>
    </location>
</feature>
<name>A0ABW5UHR0_9SPHI</name>
<organism evidence="2 3">
    <name type="scientific">Sphingobacterium populi</name>
    <dbReference type="NCBI Taxonomy" id="1812824"/>
    <lineage>
        <taxon>Bacteria</taxon>
        <taxon>Pseudomonadati</taxon>
        <taxon>Bacteroidota</taxon>
        <taxon>Sphingobacteriia</taxon>
        <taxon>Sphingobacteriales</taxon>
        <taxon>Sphingobacteriaceae</taxon>
        <taxon>Sphingobacterium</taxon>
    </lineage>
</organism>
<dbReference type="Proteomes" id="UP001597418">
    <property type="component" value="Unassembled WGS sequence"/>
</dbReference>
<protein>
    <submittedName>
        <fullName evidence="2">SusC/RagA family TonB-linked outer membrane protein</fullName>
    </submittedName>
</protein>
<comment type="caution">
    <text evidence="2">The sequence shown here is derived from an EMBL/GenBank/DDBJ whole genome shotgun (WGS) entry which is preliminary data.</text>
</comment>
<dbReference type="NCBIfam" id="TIGR04057">
    <property type="entry name" value="SusC_RagA_signa"/>
    <property type="match status" value="1"/>
</dbReference>
<dbReference type="InterPro" id="IPR037066">
    <property type="entry name" value="Plug_dom_sf"/>
</dbReference>
<keyword evidence="3" id="KW-1185">Reference proteome</keyword>
<keyword evidence="1" id="KW-0732">Signal</keyword>
<dbReference type="SUPFAM" id="SSF56935">
    <property type="entry name" value="Porins"/>
    <property type="match status" value="1"/>
</dbReference>
<dbReference type="InterPro" id="IPR023996">
    <property type="entry name" value="TonB-dep_OMP_SusC/RagA"/>
</dbReference>
<evidence type="ECO:0000256" key="1">
    <source>
        <dbReference type="SAM" id="SignalP"/>
    </source>
</evidence>
<sequence length="958" mass="107452">MIKINTIACSLFLIFSMNVGYVQAQELADDLPETDPATTDSIHVAFGRTAKRDLVGAVSHLDVTELLNKNYATNSLDNLGSFISGYNGNIWGQAPLILVDGVPRRAEDIRLVEVESITVLKDASSVALYGSAGSKGVVLINTQRGKVQPLTIDVRANTGIAVPKRYPSYLNAAEYMTLYNEALQNDGIAPRYSPEAIYNTAAGTNPYRYPDLNLLSSEYLRDFSTRSDITTEITGGNHRAKYYTNMGMSYNNSILKLGDARNNNDLAFNVRTNVDMNLTPWLKASADAVANINNNYAARGNFWDATANLRPNHDGLIPLIPIDRLDPQNPELQSIVRNSQHLVNGQYLLGGLSTLQTNDLSQLIASGYIKNRMRTFMFNVGADADLKGITEGLRFSSRYSMDYTSRYTEAYSIPYATYQPTWQTIDGVEMITGLQKFGNDGNSTNEFIGTSMYHQTMSILAQLDYNRTFQAHHHVSAKLLGWGFMTQFSSDIDTNGGSDYHPIRNTNVGFQAAYNFRHKYYVDFSGSAVHSTKLPEHSRRAISPTATIGWRLSEEDFFKDNVSSVSELRFTASYAVLRQDLDITGGDRNHYLYQGNYGNNTNLGGYFEWRDKAAGGFTVLAGGGSNPLLNFVERKEMRFGMDAGFLDNRIMLNANYFRQDVNGLLARGNATVFPSYYSGNGDFLPWINFNNDQRTGFDFSVNYNDKIGNVRYNLGVVGMLFNSRATKRDEIYEDNYQFRAGRPLDAAWGYIAEGLFQNQEEINNHARQAFGGEIKPGDIKYRDVNGDGIIDNRDQVDLGKYGWAANPFNYGFNITLKWKNLTFFALGSGQSGAIGFKNNSYYWVTGLGKYSDQVLGRWTEETAATANYPRLTTTGNNNNFQNSTFWMFKNNRFNLNRVQITYDLDERFFKPSSIVSRMSFYANGDNLLVISDERQMMETGFGAAPHNRFYNLGVRASF</sequence>
<evidence type="ECO:0000313" key="2">
    <source>
        <dbReference type="EMBL" id="MFD2744686.1"/>
    </source>
</evidence>